<dbReference type="Proteomes" id="UP000315995">
    <property type="component" value="Chromosome"/>
</dbReference>
<evidence type="ECO:0000313" key="3">
    <source>
        <dbReference type="Proteomes" id="UP000315995"/>
    </source>
</evidence>
<accession>A0A5B8Y2I7</accession>
<dbReference type="EMBL" id="CP041186">
    <property type="protein sequence ID" value="QDG50346.1"/>
    <property type="molecule type" value="Genomic_DNA"/>
</dbReference>
<dbReference type="InterPro" id="IPR017853">
    <property type="entry name" value="GH"/>
</dbReference>
<sequence>MTRKPNECDQTPARRTSPHHRASRWWISLVVLVLVGLVGCEDVNPDDPSTINNQPGQTDGPDAGPTAPSDPCGGEQICVLSDEPETSGPRVPYSTNSDYVTVRTGSGYRPIFMKGVNLGVGVPGTRAGHLAATREQYAKWFDQMTDMGVNTLRIYTLHYPRFYEALAEHNRENPDNPLYILHGIWLHEEFEGLDLLEDGFRNNIREIVDCTHGNCHINHRYGKAYGTYETDISQWIMAWIIGREVNPEEIELTNEHMDGQTSWEGAHVRVTDAQPSEVWWAQQVDYLIDYELNGGENSSGYNQTRPISVSSWPTLDPLNHPTETEDFSSEDINSFDMLALEAKDAPGGFFATFHAYPYYPDYIVDDPDYRQSADAQGPNSYLGYLTDLKSHYADMPLYIGETGVSSSWGSAHWGYENMDHGGHTEVEQGEVGARLFRTVHDTNCAGGALFAWIDEWWKPTWISDPRGSDAERRPFWHNVTAAEQNFGLIGFDVAEPAWEDGVTTEGSGFVESATVIHDVAYFHVRLQTSGRLSSNQKLIIGFDTYGSEASGQFDEELGESTLPVFGALGEESRKVVDVSVPAEGPTTQNRNEFALMLDGTNSANMMVTTAYDSFRIWYGARFANGQLFQSTQTDGVPWKLVRWLNSQEHGVKDEQGNPDSELWFEETVHEIGRLTIRRADEQATSHDAVVVHDDRIDIRIPWTLLNVTDPSKLKVLHASPNAIRKKSPQHAETRGIAISVADENSVLFETERYRWEPWGVHEDINDIYGYPVDEETGTIDWIEYERDKPALSIFGDALKDLPYWMD</sequence>
<name>A0A4Y6PPS7_PERCE</name>
<organism evidence="2 3">
    <name type="scientific">Persicimonas caeni</name>
    <dbReference type="NCBI Taxonomy" id="2292766"/>
    <lineage>
        <taxon>Bacteria</taxon>
        <taxon>Deltaproteobacteria</taxon>
        <taxon>Bradymonadales</taxon>
        <taxon>Bradymonadaceae</taxon>
        <taxon>Persicimonas</taxon>
    </lineage>
</organism>
<protein>
    <submittedName>
        <fullName evidence="2">Uncharacterized protein</fullName>
    </submittedName>
</protein>
<proteinExistence type="predicted"/>
<reference evidence="2 3" key="1">
    <citation type="submission" date="2019-06" db="EMBL/GenBank/DDBJ databases">
        <title>Persicimonas caeni gen. nov., sp. nov., a predatory bacterium isolated from solar saltern.</title>
        <authorList>
            <person name="Wang S."/>
        </authorList>
    </citation>
    <scope>NUCLEOTIDE SEQUENCE [LARGE SCALE GENOMIC DNA]</scope>
    <source>
        <strain evidence="2 3">YN101</strain>
    </source>
</reference>
<gene>
    <name evidence="2" type="ORF">FIV42_06245</name>
</gene>
<evidence type="ECO:0000313" key="2">
    <source>
        <dbReference type="EMBL" id="QDG50346.1"/>
    </source>
</evidence>
<keyword evidence="3" id="KW-1185">Reference proteome</keyword>
<feature type="region of interest" description="Disordered" evidence="1">
    <location>
        <begin position="45"/>
        <end position="74"/>
    </location>
</feature>
<dbReference type="OrthoDB" id="916275at2"/>
<feature type="compositionally biased region" description="Polar residues" evidence="1">
    <location>
        <begin position="47"/>
        <end position="57"/>
    </location>
</feature>
<evidence type="ECO:0000256" key="1">
    <source>
        <dbReference type="SAM" id="MobiDB-lite"/>
    </source>
</evidence>
<accession>A0A4Y6PPS7</accession>
<dbReference type="SUPFAM" id="SSF51445">
    <property type="entry name" value="(Trans)glycosidases"/>
    <property type="match status" value="1"/>
</dbReference>
<dbReference type="RefSeq" id="WP_141196842.1">
    <property type="nucleotide sequence ID" value="NZ_CP041186.1"/>
</dbReference>
<dbReference type="Gene3D" id="3.20.20.80">
    <property type="entry name" value="Glycosidases"/>
    <property type="match status" value="2"/>
</dbReference>
<dbReference type="AlphaFoldDB" id="A0A4Y6PPS7"/>